<keyword evidence="2" id="KW-1185">Reference proteome</keyword>
<evidence type="ECO:0000313" key="1">
    <source>
        <dbReference type="EMBL" id="QLG45843.1"/>
    </source>
</evidence>
<organism evidence="1 2">
    <name type="scientific">Costertonia aggregata</name>
    <dbReference type="NCBI Taxonomy" id="343403"/>
    <lineage>
        <taxon>Bacteria</taxon>
        <taxon>Pseudomonadati</taxon>
        <taxon>Bacteroidota</taxon>
        <taxon>Flavobacteriia</taxon>
        <taxon>Flavobacteriales</taxon>
        <taxon>Flavobacteriaceae</taxon>
        <taxon>Costertonia</taxon>
    </lineage>
</organism>
<name>A0A7H9AQX6_9FLAO</name>
<proteinExistence type="predicted"/>
<sequence>MKTAAIALILLLALFSCKEKSEDVVEKVYKSTVIDNMESRNHSIVQKAV</sequence>
<dbReference type="Proteomes" id="UP000509302">
    <property type="component" value="Chromosome"/>
</dbReference>
<evidence type="ECO:0000313" key="2">
    <source>
        <dbReference type="Proteomes" id="UP000509302"/>
    </source>
</evidence>
<reference evidence="1 2" key="1">
    <citation type="journal article" date="2006" name="Int. J. Syst. Evol. Microbiol.">
        <title>Costertonia aggregata gen. nov., sp. nov., a mesophilic marine bacterium of the family Flavobacteriaceae, isolated from a mature biofilm.</title>
        <authorList>
            <person name="Kwon K.K."/>
            <person name="Lee Y.K."/>
            <person name="Lee H.K."/>
        </authorList>
    </citation>
    <scope>NUCLEOTIDE SEQUENCE [LARGE SCALE GENOMIC DNA]</scope>
    <source>
        <strain evidence="1 2">KCCM 42265</strain>
    </source>
</reference>
<dbReference type="EMBL" id="CP058595">
    <property type="protein sequence ID" value="QLG45843.1"/>
    <property type="molecule type" value="Genomic_DNA"/>
</dbReference>
<dbReference type="PROSITE" id="PS51257">
    <property type="entry name" value="PROKAR_LIPOPROTEIN"/>
    <property type="match status" value="1"/>
</dbReference>
<dbReference type="RefSeq" id="WP_179242130.1">
    <property type="nucleotide sequence ID" value="NZ_CP058595.1"/>
</dbReference>
<gene>
    <name evidence="1" type="ORF">HYG79_10950</name>
</gene>
<protein>
    <submittedName>
        <fullName evidence="1">Uncharacterized protein</fullName>
    </submittedName>
</protein>
<accession>A0A7H9AQX6</accession>
<dbReference type="AlphaFoldDB" id="A0A7H9AQX6"/>
<dbReference type="KEGG" id="cagg:HYG79_10950"/>